<keyword evidence="2" id="KW-0732">Signal</keyword>
<dbReference type="AlphaFoldDB" id="A0A096PE92"/>
<feature type="coiled-coil region" evidence="1">
    <location>
        <begin position="66"/>
        <end position="93"/>
    </location>
</feature>
<evidence type="ECO:0000256" key="1">
    <source>
        <dbReference type="SAM" id="Coils"/>
    </source>
</evidence>
<gene>
    <name evidence="3" type="ORF">BN848_0092650</name>
</gene>
<feature type="signal peptide" evidence="2">
    <location>
        <begin position="1"/>
        <end position="23"/>
    </location>
</feature>
<sequence length="119" mass="13132">MFSLQIAQWASASLLFCTDSCLASRSLSLNRTSEVLFLITKAKELRAYSVEQAIGPPLVLHTISNADVAPAEYLELENEIEKAKAEVAKWEAIMDERAAAEAAIDVSPFHKCHCHITNK</sequence>
<protein>
    <submittedName>
        <fullName evidence="3">WGS project CBME000000000 data, contig CS3487_c001425</fullName>
    </submittedName>
</protein>
<keyword evidence="1" id="KW-0175">Coiled coil</keyword>
<accession>A0A096PE92</accession>
<dbReference type="EMBL" id="CBME010001419">
    <property type="protein sequence ID" value="CEG02966.1"/>
    <property type="molecule type" value="Genomic_DNA"/>
</dbReference>
<reference evidence="3" key="1">
    <citation type="submission" date="2013-05" db="EMBL/GenBank/DDBJ databases">
        <title>Draft genome sequences of six wheat associated Fusarium spp. isolates.</title>
        <authorList>
            <person name="Moolhuijzen P.M."/>
            <person name="Manners J.M."/>
            <person name="Wilcox S."/>
            <person name="Bellgard M.I."/>
            <person name="Gardiner D.M."/>
        </authorList>
    </citation>
    <scope>NUCLEOTIDE SEQUENCE</scope>
    <source>
        <strain evidence="3">CS3487</strain>
        <strain evidence="3">CS3487</strain>
    </source>
</reference>
<evidence type="ECO:0000313" key="3">
    <source>
        <dbReference type="EMBL" id="CEG02966.1"/>
    </source>
</evidence>
<comment type="caution">
    <text evidence="3">The sequence shown here is derived from an EMBL/GenBank/DDBJ whole genome shotgun (WGS) entry which is preliminary data.</text>
</comment>
<name>A0A096PE92_FUSPS</name>
<proteinExistence type="predicted"/>
<organism evidence="3">
    <name type="scientific">Fusarium pseudograminearum CS3487</name>
    <dbReference type="NCBI Taxonomy" id="1318458"/>
    <lineage>
        <taxon>Eukaryota</taxon>
        <taxon>Fungi</taxon>
        <taxon>Dikarya</taxon>
        <taxon>Ascomycota</taxon>
        <taxon>Pezizomycotina</taxon>
        <taxon>Sordariomycetes</taxon>
        <taxon>Hypocreomycetidae</taxon>
        <taxon>Hypocreales</taxon>
        <taxon>Nectriaceae</taxon>
        <taxon>Fusarium</taxon>
    </lineage>
</organism>
<evidence type="ECO:0000256" key="2">
    <source>
        <dbReference type="SAM" id="SignalP"/>
    </source>
</evidence>
<feature type="chain" id="PRO_5001923129" evidence="2">
    <location>
        <begin position="24"/>
        <end position="119"/>
    </location>
</feature>